<evidence type="ECO:0000313" key="4">
    <source>
        <dbReference type="EMBL" id="UOX32478.1"/>
    </source>
</evidence>
<sequence>MKFLPQFIVRTPLVAFGNRTDNAVFSEALYLSTPVLHDEYKKHLIKPIETEKELKKLKVSLYKYESRASQRCTPFGLFAGLSIGEWQDKNQIILNSDLNKTLIRNTRLDMNVLNSLVQELAKLESIKTHLKFFPNTSIYQVGENYRYIEYYYNNAKRFHKICKVDYSEYLAYILNQSNKGLTINELINLLIDDEVTFEEASEFIQELIDAQILINELEPTVTGTDYFNSVLNKLQKIHDLNRDANLFQIVNTLISVDQSIKKIDANILNKIESYRQVHEQLKTILPNLSETNLFQTDLYKQTVQSEIHSKVQEQLKDALQFLNKITPINTNEKLESFKKRFQNRFEDDAIPLLLALDVETGVGYIETGNHGINDLIEDIYTPNANYGSELKWNELQSCLLQLLTKSREEKKKSVEISEKNFPSIDFSENNLPSSFSAMFKMLDVKTNKIYINGAGGSSAVNLLGRFAVGNEAVNKIINTISEFEQEQFPNKILAEIVHLPESRTGNILARSAFRKYEIPYLAKSAVADDFQIKMEDLYIKIRNNKVILFDKRLQKEIIPRLGNAHNFGFNSLPVYHFLCDLQTQYFSKPYVGFHWGILSNQFDFLPRVEYQNTILSAAKWQLKQKDLEPLQDKKKTNVEKHHYFFELKNKIELPDLFLIVQSDNELLINTNNPIAIDTFIDTIKKSNEVVLEEYLFTSKDALVKDTNGEMFTNECIAIVLNEQTEKYQGHQDDFKFTYTTKQQFSIGSEWLYYKIYSGAKTADYILTEKIKKITEKLVEEKVIDSWFFIRYLDPDTHLRFRLHIIDLEKYSYILNYIHSELEPLVNQNSISKIQNDTYKRELDRYGDNTIELAEQFFYNDSKFVVEMLDLLDTESGGTIRWQMAIRSVDAFLDDFGFNLNQKFDIIDILSDSFFKEHGGQQTLKVSLNTKYRNLREQIEKILDKNNETEEDYYPIIELIQKRSLLNKPLVAQLLQIEKENRLQVSINNLIASLLHMNLDRLFMGRNRTNEFVVYELLSRYYKGQLARKKYEVKEQIV</sequence>
<evidence type="ECO:0000313" key="5">
    <source>
        <dbReference type="Proteomes" id="UP000830454"/>
    </source>
</evidence>
<organism evidence="4 5">
    <name type="scientific">Flavobacterium sediminilitoris</name>
    <dbReference type="NCBI Taxonomy" id="2024526"/>
    <lineage>
        <taxon>Bacteria</taxon>
        <taxon>Pseudomonadati</taxon>
        <taxon>Bacteroidota</taxon>
        <taxon>Flavobacteriia</taxon>
        <taxon>Flavobacteriales</taxon>
        <taxon>Flavobacteriaceae</taxon>
        <taxon>Flavobacterium</taxon>
    </lineage>
</organism>
<evidence type="ECO:0000256" key="1">
    <source>
        <dbReference type="SAM" id="Coils"/>
    </source>
</evidence>
<evidence type="ECO:0000259" key="3">
    <source>
        <dbReference type="Pfam" id="PF14028"/>
    </source>
</evidence>
<proteinExistence type="predicted"/>
<gene>
    <name evidence="4" type="ORF">LXD69_10485</name>
</gene>
<keyword evidence="1" id="KW-0175">Coiled coil</keyword>
<dbReference type="Pfam" id="PF04738">
    <property type="entry name" value="Lant_dehydr_N"/>
    <property type="match status" value="1"/>
</dbReference>
<feature type="domain" description="Lantibiotic dehydratase N-terminal" evidence="2">
    <location>
        <begin position="22"/>
        <end position="676"/>
    </location>
</feature>
<evidence type="ECO:0000259" key="2">
    <source>
        <dbReference type="Pfam" id="PF04738"/>
    </source>
</evidence>
<dbReference type="Proteomes" id="UP000830454">
    <property type="component" value="Chromosome"/>
</dbReference>
<feature type="domain" description="Thiopeptide-type bacteriocin biosynthesis" evidence="3">
    <location>
        <begin position="750"/>
        <end position="1021"/>
    </location>
</feature>
<dbReference type="InterPro" id="IPR006827">
    <property type="entry name" value="Lant_deHydtase_N"/>
</dbReference>
<reference evidence="4" key="2">
    <citation type="submission" date="2022-04" db="EMBL/GenBank/DDBJ databases">
        <title>Complete Genome Sequence of Flavobacterium sediminilitoris YSM-43, Isolated from a Tidal Sediment.</title>
        <authorList>
            <person name="Lee P.A."/>
        </authorList>
    </citation>
    <scope>NUCLEOTIDE SEQUENCE</scope>
    <source>
        <strain evidence="4">YSM-43</strain>
    </source>
</reference>
<dbReference type="RefSeq" id="WP_246915247.1">
    <property type="nucleotide sequence ID" value="NZ_CP090145.1"/>
</dbReference>
<dbReference type="Pfam" id="PF14028">
    <property type="entry name" value="Lant_dehydr_C"/>
    <property type="match status" value="1"/>
</dbReference>
<keyword evidence="5" id="KW-1185">Reference proteome</keyword>
<protein>
    <submittedName>
        <fullName evidence="4">Lantibiotic dehydratase</fullName>
    </submittedName>
</protein>
<name>A0ABY4HID7_9FLAO</name>
<dbReference type="InterPro" id="IPR023809">
    <property type="entry name" value="Thiopep_bacteriocin_synth_dom"/>
</dbReference>
<dbReference type="NCBIfam" id="TIGR03891">
    <property type="entry name" value="thiopep_ocin"/>
    <property type="match status" value="1"/>
</dbReference>
<feature type="coiled-coil region" evidence="1">
    <location>
        <begin position="924"/>
        <end position="951"/>
    </location>
</feature>
<accession>A0ABY4HID7</accession>
<reference evidence="4" key="1">
    <citation type="submission" date="2021-12" db="EMBL/GenBank/DDBJ databases">
        <authorList>
            <person name="Cha I.-T."/>
            <person name="Lee K.-E."/>
            <person name="Park S.-J."/>
        </authorList>
    </citation>
    <scope>NUCLEOTIDE SEQUENCE</scope>
    <source>
        <strain evidence="4">YSM-43</strain>
    </source>
</reference>
<dbReference type="EMBL" id="CP090145">
    <property type="protein sequence ID" value="UOX32478.1"/>
    <property type="molecule type" value="Genomic_DNA"/>
</dbReference>